<gene>
    <name evidence="1" type="ORF">M2280_005691</name>
</gene>
<protein>
    <submittedName>
        <fullName evidence="1">Cof subfamily protein (Haloacid dehalogenase superfamily)</fullName>
    </submittedName>
</protein>
<evidence type="ECO:0000313" key="2">
    <source>
        <dbReference type="Proteomes" id="UP001160334"/>
    </source>
</evidence>
<sequence length="299" mass="31778">MARPAPGCEPIGQSLPESYASWDSWDHRQVTRIRLVASDLDGTLLGSDRAVSARTARAMAAARDAGIEVVWATARARHSVDTLARSCGFRGEAICANGAVTLDLADGTPEITGTISIEVTEALAAMERVRTLVPGVVFANVGPTTFVAEPEYAALCDFADHHRTLDEMILEEQLPRMTEPMVKIVARHPEVSSHELYRLAVDAGVDGVELTHSGAPYVEMAATGVSKASALARLCASRGIAAHEVAVIGDAVNDIPMLMWAGTALCPENALPEVRALADRVLPSNDDEGVAQYLEELVA</sequence>
<dbReference type="NCBIfam" id="TIGR01484">
    <property type="entry name" value="HAD-SF-IIB"/>
    <property type="match status" value="1"/>
</dbReference>
<dbReference type="Pfam" id="PF08282">
    <property type="entry name" value="Hydrolase_3"/>
    <property type="match status" value="1"/>
</dbReference>
<keyword evidence="2" id="KW-1185">Reference proteome</keyword>
<name>A0ABT6MJD1_9NOCA</name>
<dbReference type="Gene3D" id="3.40.50.1000">
    <property type="entry name" value="HAD superfamily/HAD-like"/>
    <property type="match status" value="1"/>
</dbReference>
<dbReference type="InterPro" id="IPR006379">
    <property type="entry name" value="HAD-SF_hydro_IIB"/>
</dbReference>
<comment type="caution">
    <text evidence="1">The sequence shown here is derived from an EMBL/GenBank/DDBJ whole genome shotgun (WGS) entry which is preliminary data.</text>
</comment>
<organism evidence="1 2">
    <name type="scientific">Prescottella agglutinans</name>
    <dbReference type="NCBI Taxonomy" id="1644129"/>
    <lineage>
        <taxon>Bacteria</taxon>
        <taxon>Bacillati</taxon>
        <taxon>Actinomycetota</taxon>
        <taxon>Actinomycetes</taxon>
        <taxon>Mycobacteriales</taxon>
        <taxon>Nocardiaceae</taxon>
        <taxon>Prescottella</taxon>
    </lineage>
</organism>
<dbReference type="Gene3D" id="3.30.1240.10">
    <property type="match status" value="1"/>
</dbReference>
<dbReference type="InterPro" id="IPR036412">
    <property type="entry name" value="HAD-like_sf"/>
</dbReference>
<accession>A0ABT6MJD1</accession>
<dbReference type="Proteomes" id="UP001160334">
    <property type="component" value="Unassembled WGS sequence"/>
</dbReference>
<dbReference type="SUPFAM" id="SSF56784">
    <property type="entry name" value="HAD-like"/>
    <property type="match status" value="1"/>
</dbReference>
<dbReference type="EMBL" id="JARXVC010000022">
    <property type="protein sequence ID" value="MDH6284431.1"/>
    <property type="molecule type" value="Genomic_DNA"/>
</dbReference>
<reference evidence="1 2" key="1">
    <citation type="submission" date="2023-04" db="EMBL/GenBank/DDBJ databases">
        <title>Forest soil microbial communities from Buena Vista Peninsula, Colon Province, Panama.</title>
        <authorList>
            <person name="Bouskill N."/>
        </authorList>
    </citation>
    <scope>NUCLEOTIDE SEQUENCE [LARGE SCALE GENOMIC DNA]</scope>
    <source>
        <strain evidence="1 2">CFH S0262</strain>
    </source>
</reference>
<dbReference type="PANTHER" id="PTHR10000:SF8">
    <property type="entry name" value="HAD SUPERFAMILY HYDROLASE-LIKE, TYPE 3"/>
    <property type="match status" value="1"/>
</dbReference>
<proteinExistence type="predicted"/>
<evidence type="ECO:0000313" key="1">
    <source>
        <dbReference type="EMBL" id="MDH6284431.1"/>
    </source>
</evidence>
<dbReference type="PANTHER" id="PTHR10000">
    <property type="entry name" value="PHOSPHOSERINE PHOSPHATASE"/>
    <property type="match status" value="1"/>
</dbReference>
<dbReference type="InterPro" id="IPR023214">
    <property type="entry name" value="HAD_sf"/>
</dbReference>